<keyword evidence="2" id="KW-0067">ATP-binding</keyword>
<dbReference type="Pfam" id="PF00271">
    <property type="entry name" value="Helicase_C"/>
    <property type="match status" value="1"/>
</dbReference>
<dbReference type="PROSITE" id="PS51192">
    <property type="entry name" value="HELICASE_ATP_BIND_1"/>
    <property type="match status" value="1"/>
</dbReference>
<keyword evidence="5" id="KW-0548">Nucleotidyltransferase</keyword>
<dbReference type="GO" id="GO:0004386">
    <property type="term" value="F:helicase activity"/>
    <property type="evidence" value="ECO:0007669"/>
    <property type="project" value="UniProtKB-KW"/>
</dbReference>
<dbReference type="GO" id="GO:0003968">
    <property type="term" value="F:RNA-directed RNA polymerase activity"/>
    <property type="evidence" value="ECO:0007669"/>
    <property type="project" value="UniProtKB-EC"/>
</dbReference>
<evidence type="ECO:0000259" key="4">
    <source>
        <dbReference type="PROSITE" id="PS51194"/>
    </source>
</evidence>
<dbReference type="SUPFAM" id="SSF52540">
    <property type="entry name" value="P-loop containing nucleoside triphosphate hydrolases"/>
    <property type="match status" value="1"/>
</dbReference>
<accession>A0A3R7KK60</accession>
<evidence type="ECO:0000313" key="6">
    <source>
        <dbReference type="Proteomes" id="UP000283634"/>
    </source>
</evidence>
<dbReference type="SMART" id="SM00490">
    <property type="entry name" value="HELICc"/>
    <property type="match status" value="1"/>
</dbReference>
<dbReference type="PROSITE" id="PS51194">
    <property type="entry name" value="HELICASE_CTER"/>
    <property type="match status" value="1"/>
</dbReference>
<organism evidence="5 6">
    <name type="scientific">Trypanosoma rangeli</name>
    <dbReference type="NCBI Taxonomy" id="5698"/>
    <lineage>
        <taxon>Eukaryota</taxon>
        <taxon>Discoba</taxon>
        <taxon>Euglenozoa</taxon>
        <taxon>Kinetoplastea</taxon>
        <taxon>Metakinetoplastina</taxon>
        <taxon>Trypanosomatida</taxon>
        <taxon>Trypanosomatidae</taxon>
        <taxon>Trypanosoma</taxon>
        <taxon>Herpetosoma</taxon>
    </lineage>
</organism>
<dbReference type="GO" id="GO:0003676">
    <property type="term" value="F:nucleic acid binding"/>
    <property type="evidence" value="ECO:0007669"/>
    <property type="project" value="InterPro"/>
</dbReference>
<dbReference type="RefSeq" id="XP_029240771.1">
    <property type="nucleotide sequence ID" value="XM_029379528.1"/>
</dbReference>
<evidence type="ECO:0000256" key="2">
    <source>
        <dbReference type="ARBA" id="ARBA00022840"/>
    </source>
</evidence>
<dbReference type="Pfam" id="PF00270">
    <property type="entry name" value="DEAD"/>
    <property type="match status" value="1"/>
</dbReference>
<proteinExistence type="predicted"/>
<feature type="domain" description="Helicase C-terminal" evidence="4">
    <location>
        <begin position="397"/>
        <end position="563"/>
    </location>
</feature>
<keyword evidence="1" id="KW-0547">Nucleotide-binding</keyword>
<dbReference type="SMART" id="SM00487">
    <property type="entry name" value="DEXDc"/>
    <property type="match status" value="1"/>
</dbReference>
<comment type="caution">
    <text evidence="5">The sequence shown here is derived from an EMBL/GenBank/DDBJ whole genome shotgun (WGS) entry which is preliminary data.</text>
</comment>
<evidence type="ECO:0000256" key="1">
    <source>
        <dbReference type="ARBA" id="ARBA00022741"/>
    </source>
</evidence>
<protein>
    <submittedName>
        <fullName evidence="5">Putative ATP-dependent DEAD/H RNA helicase</fullName>
        <ecNumber evidence="5">2.7.7.48</ecNumber>
        <ecNumber evidence="5">3.6.3.14</ecNumber>
    </submittedName>
</protein>
<dbReference type="InterPro" id="IPR001650">
    <property type="entry name" value="Helicase_C-like"/>
</dbReference>
<dbReference type="GO" id="GO:0016787">
    <property type="term" value="F:hydrolase activity"/>
    <property type="evidence" value="ECO:0007669"/>
    <property type="project" value="UniProtKB-KW"/>
</dbReference>
<dbReference type="Gene3D" id="3.40.50.300">
    <property type="entry name" value="P-loop containing nucleotide triphosphate hydrolases"/>
    <property type="match status" value="2"/>
</dbReference>
<sequence>MFTFDGKTDDAVMELPSFSFYEYQKELCRMVISKDSIVFLPTGGGKTVIAGGVAFAKINELPTKKVVFVVHRVPLVKQQADALKRVMGEETEVETVSGPKKSVKSWEEFVRKPSQVLVIIDSIFYSWVFECPRALAEQISLVIIDEVHNALGGFPRKLVEMIHKVRKCGGVSGSHDGYADRPLPQILGLTASPVRSFTQHESLTELLDITRCEIVSVSREVHDLRDKVPVPLTIALEYVLSPPEAAFELYLRSIVQEIHDDNKVTTHSLLKKLCACYVATPAYVNKCEQLQNAALQGTKGRHELFAFTVAKFLSHVSKALTALEEESLEQAFNLVMHKNVFDYLRKDRDAAEFLLPFLEGIIVVMQHLKEYYMGHTMSRGAEEESQNPFRLSSKISFLMHLLRWFAESTTSAKVDVSGIIFCDTRASVYRIISEINKTPLKDIYKPRAFVGMGNTLLDDEDVHMTEALQRRVLEDFRGGVTKLLVATSVAEEGLDIALCNIVIRYDSCMTLRSFIQSRGRARSRNAVFFVFEHMKRPFKVAKVAAKAVAIQDEIVKTAVRRQRTLAMEQHPWQMDPSWWLKRLEEQPWATVLRKETERGFGGTEGAWVCEFTALISGKEGSPIPVSKKYNAVGNGSLWNARRTAERMLCDALGVAVFSSLAPECGENSKNMPLKFLSGGLCVCQTSTISAEELRKKYAPEAEEVEKYSALDWHSQKPSYLLLEEVRRRRLPKHEIDVDHKGETCTIRIRVSRRTSMGEFESKEFLEDGDNPLEQASLEALRFLGVIFFKGVPSNVVQLIDVLAMRHKLIGGDAA</sequence>
<feature type="domain" description="Helicase ATP-binding" evidence="3">
    <location>
        <begin position="27"/>
        <end position="211"/>
    </location>
</feature>
<name>A0A3R7KK60_TRYRA</name>
<dbReference type="InterPro" id="IPR051363">
    <property type="entry name" value="RLR_Helicase"/>
</dbReference>
<keyword evidence="5" id="KW-0347">Helicase</keyword>
<dbReference type="InterPro" id="IPR027417">
    <property type="entry name" value="P-loop_NTPase"/>
</dbReference>
<dbReference type="PANTHER" id="PTHR14074:SF16">
    <property type="entry name" value="ANTIVIRAL INNATE IMMUNE RESPONSE RECEPTOR RIG-I"/>
    <property type="match status" value="1"/>
</dbReference>
<dbReference type="GO" id="GO:0005737">
    <property type="term" value="C:cytoplasm"/>
    <property type="evidence" value="ECO:0007669"/>
    <property type="project" value="TreeGrafter"/>
</dbReference>
<dbReference type="InterPro" id="IPR014001">
    <property type="entry name" value="Helicase_ATP-bd"/>
</dbReference>
<keyword evidence="5" id="KW-0378">Hydrolase</keyword>
<keyword evidence="6" id="KW-1185">Reference proteome</keyword>
<dbReference type="OrthoDB" id="251687at2759"/>
<keyword evidence="5" id="KW-0808">Transferase</keyword>
<dbReference type="AlphaFoldDB" id="A0A3R7KK60"/>
<evidence type="ECO:0000313" key="5">
    <source>
        <dbReference type="EMBL" id="RNF09096.1"/>
    </source>
</evidence>
<dbReference type="EC" id="2.7.7.48" evidence="5"/>
<evidence type="ECO:0000259" key="3">
    <source>
        <dbReference type="PROSITE" id="PS51192"/>
    </source>
</evidence>
<dbReference type="EMBL" id="MKGL01000054">
    <property type="protein sequence ID" value="RNF09096.1"/>
    <property type="molecule type" value="Genomic_DNA"/>
</dbReference>
<dbReference type="GeneID" id="40326461"/>
<dbReference type="GO" id="GO:0005524">
    <property type="term" value="F:ATP binding"/>
    <property type="evidence" value="ECO:0007669"/>
    <property type="project" value="UniProtKB-KW"/>
</dbReference>
<dbReference type="InterPro" id="IPR011545">
    <property type="entry name" value="DEAD/DEAH_box_helicase_dom"/>
</dbReference>
<dbReference type="OMA" id="VIRYDSC"/>
<dbReference type="Proteomes" id="UP000283634">
    <property type="component" value="Unassembled WGS sequence"/>
</dbReference>
<dbReference type="EC" id="3.6.3.14" evidence="5"/>
<dbReference type="PANTHER" id="PTHR14074">
    <property type="entry name" value="HELICASE WITH DEATH DOMAIN-RELATED"/>
    <property type="match status" value="1"/>
</dbReference>
<reference evidence="5 6" key="1">
    <citation type="journal article" date="2018" name="BMC Genomics">
        <title>Genomic comparison of Trypanosoma conorhini and Trypanosoma rangeli to Trypanosoma cruzi strains of high and low virulence.</title>
        <authorList>
            <person name="Bradwell K.R."/>
            <person name="Koparde V.N."/>
            <person name="Matveyev A.V."/>
            <person name="Serrano M.G."/>
            <person name="Alves J.M."/>
            <person name="Parikh H."/>
            <person name="Huang B."/>
            <person name="Lee V."/>
            <person name="Espinosa-Alvarez O."/>
            <person name="Ortiz P.A."/>
            <person name="Costa-Martins A.G."/>
            <person name="Teixeira M.M."/>
            <person name="Buck G.A."/>
        </authorList>
    </citation>
    <scope>NUCLEOTIDE SEQUENCE [LARGE SCALE GENOMIC DNA]</scope>
    <source>
        <strain evidence="5 6">AM80</strain>
    </source>
</reference>
<gene>
    <name evidence="5" type="ORF">TraAM80_02528</name>
</gene>